<organism evidence="1">
    <name type="scientific">bioreactor metagenome</name>
    <dbReference type="NCBI Taxonomy" id="1076179"/>
    <lineage>
        <taxon>unclassified sequences</taxon>
        <taxon>metagenomes</taxon>
        <taxon>ecological metagenomes</taxon>
    </lineage>
</organism>
<gene>
    <name evidence="1" type="ORF">SDC9_149709</name>
</gene>
<dbReference type="AlphaFoldDB" id="A0A645EPN1"/>
<protein>
    <submittedName>
        <fullName evidence="1">Uncharacterized protein</fullName>
    </submittedName>
</protein>
<evidence type="ECO:0000313" key="1">
    <source>
        <dbReference type="EMBL" id="MPN02493.1"/>
    </source>
</evidence>
<name>A0A645EPN1_9ZZZZ</name>
<sequence length="138" mass="15541">MRLASELTLDAVQQFMRFPHGFVQIHRVVGRQGKELVEAQNHLPPHKLLVHHVDVVSQVSRTGHVRTELHHEVCAAYLVNLPPFAKLFGYGENVYGRAGGVHVLQSLVHLLVFGIVEHLCTEFVTDHRHSRGFNEACA</sequence>
<reference evidence="1" key="1">
    <citation type="submission" date="2019-08" db="EMBL/GenBank/DDBJ databases">
        <authorList>
            <person name="Kucharzyk K."/>
            <person name="Murdoch R.W."/>
            <person name="Higgins S."/>
            <person name="Loffler F."/>
        </authorList>
    </citation>
    <scope>NUCLEOTIDE SEQUENCE</scope>
</reference>
<proteinExistence type="predicted"/>
<comment type="caution">
    <text evidence="1">The sequence shown here is derived from an EMBL/GenBank/DDBJ whole genome shotgun (WGS) entry which is preliminary data.</text>
</comment>
<accession>A0A645EPN1</accession>
<dbReference type="EMBL" id="VSSQ01048446">
    <property type="protein sequence ID" value="MPN02493.1"/>
    <property type="molecule type" value="Genomic_DNA"/>
</dbReference>